<dbReference type="InterPro" id="IPR017508">
    <property type="entry name" value="HipA_N1"/>
</dbReference>
<evidence type="ECO:0000313" key="6">
    <source>
        <dbReference type="EMBL" id="GGA42710.1"/>
    </source>
</evidence>
<gene>
    <name evidence="6" type="ORF">GCM10011499_10300</name>
</gene>
<dbReference type="InterPro" id="IPR012893">
    <property type="entry name" value="HipA-like_C"/>
</dbReference>
<dbReference type="GO" id="GO:0004674">
    <property type="term" value="F:protein serine/threonine kinase activity"/>
    <property type="evidence" value="ECO:0007669"/>
    <property type="project" value="TreeGrafter"/>
</dbReference>
<protein>
    <submittedName>
        <fullName evidence="6">Phosphatidylinositol kinase</fullName>
    </submittedName>
</protein>
<evidence type="ECO:0000313" key="7">
    <source>
        <dbReference type="Proteomes" id="UP000596977"/>
    </source>
</evidence>
<keyword evidence="7" id="KW-1185">Reference proteome</keyword>
<name>A0A916VVY5_9HYPH</name>
<accession>A0A916VVY5</accession>
<dbReference type="AlphaFoldDB" id="A0A916VVY5"/>
<comment type="caution">
    <text evidence="6">The sequence shown here is derived from an EMBL/GenBank/DDBJ whole genome shotgun (WGS) entry which is preliminary data.</text>
</comment>
<dbReference type="Proteomes" id="UP000596977">
    <property type="component" value="Unassembled WGS sequence"/>
</dbReference>
<comment type="similarity">
    <text evidence="1">Belongs to the HipA Ser/Thr kinase family.</text>
</comment>
<keyword evidence="2" id="KW-0808">Transferase</keyword>
<evidence type="ECO:0000259" key="4">
    <source>
        <dbReference type="Pfam" id="PF07804"/>
    </source>
</evidence>
<evidence type="ECO:0000256" key="1">
    <source>
        <dbReference type="ARBA" id="ARBA00010164"/>
    </source>
</evidence>
<dbReference type="Pfam" id="PF13657">
    <property type="entry name" value="Couple_hipA"/>
    <property type="match status" value="1"/>
</dbReference>
<dbReference type="Pfam" id="PF07804">
    <property type="entry name" value="HipA_C"/>
    <property type="match status" value="1"/>
</dbReference>
<evidence type="ECO:0000259" key="5">
    <source>
        <dbReference type="Pfam" id="PF13657"/>
    </source>
</evidence>
<feature type="domain" description="HipA N-terminal subdomain 1" evidence="5">
    <location>
        <begin position="25"/>
        <end position="126"/>
    </location>
</feature>
<feature type="domain" description="HipA-like C-terminal" evidence="4">
    <location>
        <begin position="171"/>
        <end position="387"/>
    </location>
</feature>
<organism evidence="6 7">
    <name type="scientific">Pelagibacterium lentulum</name>
    <dbReference type="NCBI Taxonomy" id="2029865"/>
    <lineage>
        <taxon>Bacteria</taxon>
        <taxon>Pseudomonadati</taxon>
        <taxon>Pseudomonadota</taxon>
        <taxon>Alphaproteobacteria</taxon>
        <taxon>Hyphomicrobiales</taxon>
        <taxon>Devosiaceae</taxon>
        <taxon>Pelagibacterium</taxon>
    </lineage>
</organism>
<dbReference type="InterPro" id="IPR052028">
    <property type="entry name" value="HipA_Ser/Thr_kinase"/>
</dbReference>
<evidence type="ECO:0000256" key="3">
    <source>
        <dbReference type="ARBA" id="ARBA00022777"/>
    </source>
</evidence>
<reference evidence="6 7" key="1">
    <citation type="journal article" date="2014" name="Int. J. Syst. Evol. Microbiol.">
        <title>Complete genome sequence of Corynebacterium casei LMG S-19264T (=DSM 44701T), isolated from a smear-ripened cheese.</title>
        <authorList>
            <consortium name="US DOE Joint Genome Institute (JGI-PGF)"/>
            <person name="Walter F."/>
            <person name="Albersmeier A."/>
            <person name="Kalinowski J."/>
            <person name="Ruckert C."/>
        </authorList>
    </citation>
    <scope>NUCLEOTIDE SEQUENCE [LARGE SCALE GENOMIC DNA]</scope>
    <source>
        <strain evidence="6 7">CGMCC 1.15896</strain>
    </source>
</reference>
<dbReference type="GO" id="GO:0005829">
    <property type="term" value="C:cytosol"/>
    <property type="evidence" value="ECO:0007669"/>
    <property type="project" value="TreeGrafter"/>
</dbReference>
<sequence length="441" mass="48196">MMTSKTEAKEAFVWIWLPGETEPVVAGRLDQDGDRLLFTYGASYRRRNNAISIYDPELPLQEGIIEPANGLMMPSSIRDGSPDAWGRRVIINRLTGKKPDAAGVPDISELTFLLKSGSDRIGALDFQASATEYVPRLAAQASLDELMEAADLIEKGVPLTPALDQALKHGTSIGGARPKALINEAEKKFIAKFSASNDTYSVVKAEFIAMKLATACGLTVAPVSITRAAHKDVLLIERFDRLPNAKGWTRRAMVSALTMFGLDEMMARYASYEDLAELVRHRFSDPKKTLRELFGRICFNVLCGNTDDHARNHAAFWDGKQLTLTPAYDICPQGRTGNEATQAMLIKGDNRGSTLAACLAAAPDYHLKEAEAATLIEHQVTTIAENWQSVCEEADLSEVDRKLFAGRQFLNGYALDGLNGHDALRDAYSNAQSALIANGEA</sequence>
<evidence type="ECO:0000256" key="2">
    <source>
        <dbReference type="ARBA" id="ARBA00022679"/>
    </source>
</evidence>
<keyword evidence="3 6" id="KW-0418">Kinase</keyword>
<proteinExistence type="inferred from homology"/>
<dbReference type="EMBL" id="BMKB01000002">
    <property type="protein sequence ID" value="GGA42710.1"/>
    <property type="molecule type" value="Genomic_DNA"/>
</dbReference>
<dbReference type="PANTHER" id="PTHR37419">
    <property type="entry name" value="SERINE/THREONINE-PROTEIN KINASE TOXIN HIPA"/>
    <property type="match status" value="1"/>
</dbReference>
<dbReference type="PANTHER" id="PTHR37419:SF8">
    <property type="entry name" value="TOXIN YJJJ"/>
    <property type="match status" value="1"/>
</dbReference>